<evidence type="ECO:0000313" key="4">
    <source>
        <dbReference type="Proteomes" id="UP000813444"/>
    </source>
</evidence>
<organism evidence="3 4">
    <name type="scientific">Stachybotrys elegans</name>
    <dbReference type="NCBI Taxonomy" id="80388"/>
    <lineage>
        <taxon>Eukaryota</taxon>
        <taxon>Fungi</taxon>
        <taxon>Dikarya</taxon>
        <taxon>Ascomycota</taxon>
        <taxon>Pezizomycotina</taxon>
        <taxon>Sordariomycetes</taxon>
        <taxon>Hypocreomycetidae</taxon>
        <taxon>Hypocreales</taxon>
        <taxon>Stachybotryaceae</taxon>
        <taxon>Stachybotrys</taxon>
    </lineage>
</organism>
<dbReference type="Pfam" id="PF06985">
    <property type="entry name" value="HET"/>
    <property type="match status" value="1"/>
</dbReference>
<accession>A0A8K0SYK9</accession>
<name>A0A8K0SYK9_9HYPO</name>
<comment type="caution">
    <text evidence="3">The sequence shown here is derived from an EMBL/GenBank/DDBJ whole genome shotgun (WGS) entry which is preliminary data.</text>
</comment>
<dbReference type="InterPro" id="IPR052895">
    <property type="entry name" value="HetReg/Transcr_Mod"/>
</dbReference>
<feature type="region of interest" description="Disordered" evidence="1">
    <location>
        <begin position="12"/>
        <end position="35"/>
    </location>
</feature>
<dbReference type="InterPro" id="IPR010730">
    <property type="entry name" value="HET"/>
</dbReference>
<evidence type="ECO:0000259" key="2">
    <source>
        <dbReference type="Pfam" id="PF06985"/>
    </source>
</evidence>
<reference evidence="3" key="1">
    <citation type="journal article" date="2021" name="Nat. Commun.">
        <title>Genetic determinants of endophytism in the Arabidopsis root mycobiome.</title>
        <authorList>
            <person name="Mesny F."/>
            <person name="Miyauchi S."/>
            <person name="Thiergart T."/>
            <person name="Pickel B."/>
            <person name="Atanasova L."/>
            <person name="Karlsson M."/>
            <person name="Huettel B."/>
            <person name="Barry K.W."/>
            <person name="Haridas S."/>
            <person name="Chen C."/>
            <person name="Bauer D."/>
            <person name="Andreopoulos W."/>
            <person name="Pangilinan J."/>
            <person name="LaButti K."/>
            <person name="Riley R."/>
            <person name="Lipzen A."/>
            <person name="Clum A."/>
            <person name="Drula E."/>
            <person name="Henrissat B."/>
            <person name="Kohler A."/>
            <person name="Grigoriev I.V."/>
            <person name="Martin F.M."/>
            <person name="Hacquard S."/>
        </authorList>
    </citation>
    <scope>NUCLEOTIDE SEQUENCE</scope>
    <source>
        <strain evidence="3">MPI-CAGE-CH-0235</strain>
    </source>
</reference>
<evidence type="ECO:0000256" key="1">
    <source>
        <dbReference type="SAM" id="MobiDB-lite"/>
    </source>
</evidence>
<dbReference type="PANTHER" id="PTHR24148">
    <property type="entry name" value="ANKYRIN REPEAT DOMAIN-CONTAINING PROTEIN 39 HOMOLOG-RELATED"/>
    <property type="match status" value="1"/>
</dbReference>
<evidence type="ECO:0000313" key="3">
    <source>
        <dbReference type="EMBL" id="KAH7325749.1"/>
    </source>
</evidence>
<sequence>MRRLLKRLAHASDRLGGDESGHQPASSSSPSHSAVANAPFEYRPISQSHFRILRLRRPLHGSDGAYDRLPLHGTLIEAPLANPPKYQALFYTWGDPSLCEAINLDGRILRITANCAAALRRMLRGKLERLIWVDSICINQANTPAALAERGHQVALMDVIYSGAEQVNVHLGEGDAASDAACEALRSLTAPYLGAKLPGPQQEMCRRKYESLADEITRITPEYPYGKLYGVFRLPWFKRTWVVQEVALGRKVMFYCGTYLLALDTMVIGSDFTRLPYSRAHEPASFHWKAYLGYHDAMREFIRRKAQGEALSEMTLDSVLLMPAVKLEATRPEDKIFGLYGVCKQFGFQLPPPDYTKPLAVVYAEAARAMMDSSRSLDFLTSVNESAAWNEYGLPSWVPNFAGSMQQWSPSSPPHIAVGMGGDSRISGGSKYEYSLEAGGMRLRVKGRRLGFVVAMGLPWMTDASTTLLGESLTQTGQFIDALLDSLGGWYQVSRDAFPRDEALAMQAMVRTLLLARNASKSLVTSFLPFDTMVHYLSILVSVSQSGQHRRADTTVPLVSPHDNSFAGAITIGNYFLTPTMHQVMQQIFNAGWRTVFRMIGGPSETGEHLGLGTHSIRAEDMVVVFAGSSAAAIVRPWQDGFRYVGPAAVDGVMDGEFWNMASEGHDEWFTLI</sequence>
<protein>
    <submittedName>
        <fullName evidence="3">Heterokaryon incompatibility protein-domain-containing protein</fullName>
    </submittedName>
</protein>
<dbReference type="AlphaFoldDB" id="A0A8K0SYK9"/>
<feature type="compositionally biased region" description="Basic and acidic residues" evidence="1">
    <location>
        <begin position="12"/>
        <end position="21"/>
    </location>
</feature>
<feature type="domain" description="Heterokaryon incompatibility" evidence="2">
    <location>
        <begin position="86"/>
        <end position="245"/>
    </location>
</feature>
<dbReference type="OrthoDB" id="2157530at2759"/>
<dbReference type="EMBL" id="JAGPNK010000002">
    <property type="protein sequence ID" value="KAH7325749.1"/>
    <property type="molecule type" value="Genomic_DNA"/>
</dbReference>
<dbReference type="Proteomes" id="UP000813444">
    <property type="component" value="Unassembled WGS sequence"/>
</dbReference>
<proteinExistence type="predicted"/>
<feature type="compositionally biased region" description="Low complexity" evidence="1">
    <location>
        <begin position="24"/>
        <end position="35"/>
    </location>
</feature>
<keyword evidence="4" id="KW-1185">Reference proteome</keyword>
<gene>
    <name evidence="3" type="ORF">B0I35DRAFT_405102</name>
</gene>
<dbReference type="PANTHER" id="PTHR24148:SF73">
    <property type="entry name" value="HET DOMAIN PROTEIN (AFU_ORTHOLOGUE AFUA_8G01020)"/>
    <property type="match status" value="1"/>
</dbReference>
<dbReference type="Pfam" id="PF26639">
    <property type="entry name" value="Het-6_barrel"/>
    <property type="match status" value="1"/>
</dbReference>